<dbReference type="Proteomes" id="UP000181898">
    <property type="component" value="Chromosome"/>
</dbReference>
<comment type="similarity">
    <text evidence="1">Belongs to the myoviridae tail sheath protein family.</text>
</comment>
<protein>
    <recommendedName>
        <fullName evidence="6">Phage tail protein</fullName>
    </recommendedName>
</protein>
<dbReference type="OrthoDB" id="9767864at2"/>
<dbReference type="Pfam" id="PF17482">
    <property type="entry name" value="Phage_sheath_1C"/>
    <property type="match status" value="1"/>
</dbReference>
<dbReference type="PANTHER" id="PTHR35861:SF1">
    <property type="entry name" value="PHAGE TAIL SHEATH PROTEIN"/>
    <property type="match status" value="1"/>
</dbReference>
<evidence type="ECO:0000259" key="3">
    <source>
        <dbReference type="Pfam" id="PF17482"/>
    </source>
</evidence>
<dbReference type="STRING" id="1850252.LPB136_03620"/>
<dbReference type="InterPro" id="IPR020287">
    <property type="entry name" value="Tail_sheath_C"/>
</dbReference>
<evidence type="ECO:0000256" key="1">
    <source>
        <dbReference type="ARBA" id="ARBA00008005"/>
    </source>
</evidence>
<keyword evidence="5" id="KW-1185">Reference proteome</keyword>
<feature type="domain" description="Tail sheath protein subtilisin-like" evidence="2">
    <location>
        <begin position="259"/>
        <end position="380"/>
    </location>
</feature>
<dbReference type="EMBL" id="CP018155">
    <property type="protein sequence ID" value="APG64507.1"/>
    <property type="molecule type" value="Genomic_DNA"/>
</dbReference>
<proteinExistence type="inferred from homology"/>
<dbReference type="RefSeq" id="WP_072554833.1">
    <property type="nucleotide sequence ID" value="NZ_CP018155.1"/>
</dbReference>
<evidence type="ECO:0000313" key="4">
    <source>
        <dbReference type="EMBL" id="APG64507.1"/>
    </source>
</evidence>
<sequence>MGKTFKTPGVFIEEVPAFSSSVAQVLTSIPVFIGYTERAENGINKPIKITSYGDYISLFGDAFKSKFDILKPNEDETRPLVSLNGEDYVIDYKENNKAFMNPCIKLFYENGGGACYIVSVGTYQDKDHVKIDLDELLGTHTEGGLKTLRNQPEPTIIVIPDAVNLENDSFKLYKSVLKQCAEIQSRFTIVDIYNGYKNRIDSEIDIITNFREKIGTENLSYGAVYYPWLQAIVVQKTTITFQNINLQLTEIVHLLPEASAKTVITTYLESEDFSQENNANLHASLIINSPTYNTIIDSMHLLLNRLPPSAAMAGIYTRVDNDRGVWNAPANVNVSSVLKPVVHITSDEQQDLNVSFDGKSINAIRAFPGNGILVWGARTLDGNSNDWRYINVRRTIIMIEQSIKLALKAYAFEPNNLNTWNSVKSMINNYLTIMWRNGALAGTKPEDAFSVIIGLGNTMTSTDILEGRMLVTVMLAIVRPAEFILVRFEQKTQEA</sequence>
<organism evidence="4 5">
    <name type="scientific">Tenacibaculum todarodis</name>
    <dbReference type="NCBI Taxonomy" id="1850252"/>
    <lineage>
        <taxon>Bacteria</taxon>
        <taxon>Pseudomonadati</taxon>
        <taxon>Bacteroidota</taxon>
        <taxon>Flavobacteriia</taxon>
        <taxon>Flavobacteriales</taxon>
        <taxon>Flavobacteriaceae</taxon>
        <taxon>Tenacibaculum</taxon>
    </lineage>
</organism>
<accession>A0A1L3JHB2</accession>
<feature type="domain" description="Tail sheath protein C-terminal" evidence="3">
    <location>
        <begin position="384"/>
        <end position="490"/>
    </location>
</feature>
<dbReference type="AlphaFoldDB" id="A0A1L3JHB2"/>
<dbReference type="Gene3D" id="3.40.50.11780">
    <property type="match status" value="1"/>
</dbReference>
<reference evidence="4 5" key="1">
    <citation type="submission" date="2016-11" db="EMBL/GenBank/DDBJ databases">
        <title>Tenacibaculum sp. LPB0136, isolated from marine environment.</title>
        <authorList>
            <person name="Kim E."/>
            <person name="Yi H."/>
        </authorList>
    </citation>
    <scope>NUCLEOTIDE SEQUENCE [LARGE SCALE GENOMIC DNA]</scope>
    <source>
        <strain evidence="4 5">LPB0136</strain>
    </source>
</reference>
<gene>
    <name evidence="4" type="ORF">LPB136_03620</name>
</gene>
<evidence type="ECO:0008006" key="6">
    <source>
        <dbReference type="Google" id="ProtNLM"/>
    </source>
</evidence>
<dbReference type="InterPro" id="IPR052042">
    <property type="entry name" value="Tail_sheath_structural"/>
</dbReference>
<evidence type="ECO:0000259" key="2">
    <source>
        <dbReference type="Pfam" id="PF04984"/>
    </source>
</evidence>
<dbReference type="Pfam" id="PF04984">
    <property type="entry name" value="Phage_sheath_1"/>
    <property type="match status" value="1"/>
</dbReference>
<dbReference type="PANTHER" id="PTHR35861">
    <property type="match status" value="1"/>
</dbReference>
<evidence type="ECO:0000313" key="5">
    <source>
        <dbReference type="Proteomes" id="UP000181898"/>
    </source>
</evidence>
<dbReference type="InterPro" id="IPR035089">
    <property type="entry name" value="Phage_sheath_subtilisin"/>
</dbReference>
<name>A0A1L3JHB2_9FLAO</name>
<dbReference type="KEGG" id="ten:LPB136_03620"/>